<sequence>MKSPLYSQYRNNLKTGQAKKASQKIRAKKNSYFASYLTK</sequence>
<accession>S2E1U3</accession>
<comment type="caution">
    <text evidence="2">The sequence shown here is derived from an EMBL/GenBank/DDBJ whole genome shotgun (WGS) entry which is preliminary data.</text>
</comment>
<protein>
    <submittedName>
        <fullName evidence="2">Uncharacterized protein</fullName>
    </submittedName>
</protein>
<dbReference type="Proteomes" id="UP000006073">
    <property type="component" value="Unassembled WGS sequence"/>
</dbReference>
<reference evidence="2 3" key="1">
    <citation type="journal article" date="2013" name="Genome Announc.">
        <title>Draft Genome Sequence of Indibacter alkaliphilus Strain LW1T, Isolated from Lonar Lake, a Haloalkaline Lake in the Buldana District of Maharashtra, India.</title>
        <authorList>
            <person name="Singh A."/>
            <person name="Kumar Jangir P."/>
            <person name="Sharma R."/>
            <person name="Singh A."/>
            <person name="Kumar Pinnaka A."/>
            <person name="Shivaji S."/>
        </authorList>
    </citation>
    <scope>NUCLEOTIDE SEQUENCE [LARGE SCALE GENOMIC DNA]</scope>
    <source>
        <strain evidence="3">CCUG 57479 / KCTC 22604 / LW1</strain>
    </source>
</reference>
<name>S2E1U3_INDAL</name>
<feature type="region of interest" description="Disordered" evidence="1">
    <location>
        <begin position="1"/>
        <end position="24"/>
    </location>
</feature>
<evidence type="ECO:0000313" key="3">
    <source>
        <dbReference type="Proteomes" id="UP000006073"/>
    </source>
</evidence>
<feature type="compositionally biased region" description="Polar residues" evidence="1">
    <location>
        <begin position="1"/>
        <end position="15"/>
    </location>
</feature>
<gene>
    <name evidence="2" type="ORF">A33Q_2631</name>
</gene>
<dbReference type="EMBL" id="ALWO02000036">
    <property type="protein sequence ID" value="EOZ96038.1"/>
    <property type="molecule type" value="Genomic_DNA"/>
</dbReference>
<proteinExistence type="predicted"/>
<evidence type="ECO:0000256" key="1">
    <source>
        <dbReference type="SAM" id="MobiDB-lite"/>
    </source>
</evidence>
<keyword evidence="3" id="KW-1185">Reference proteome</keyword>
<evidence type="ECO:0000313" key="2">
    <source>
        <dbReference type="EMBL" id="EOZ96038.1"/>
    </source>
</evidence>
<organism evidence="2 3">
    <name type="scientific">Indibacter alkaliphilus (strain CCUG 57479 / KCTC 22604 / LW1)</name>
    <dbReference type="NCBI Taxonomy" id="1189612"/>
    <lineage>
        <taxon>Bacteria</taxon>
        <taxon>Pseudomonadati</taxon>
        <taxon>Bacteroidota</taxon>
        <taxon>Cytophagia</taxon>
        <taxon>Cytophagales</taxon>
        <taxon>Cyclobacteriaceae</taxon>
    </lineage>
</organism>
<dbReference type="AlphaFoldDB" id="S2E1U3"/>